<feature type="transmembrane region" description="Helical" evidence="1">
    <location>
        <begin position="38"/>
        <end position="58"/>
    </location>
</feature>
<dbReference type="Proteomes" id="UP001500886">
    <property type="component" value="Unassembled WGS sequence"/>
</dbReference>
<comment type="caution">
    <text evidence="2">The sequence shown here is derived from an EMBL/GenBank/DDBJ whole genome shotgun (WGS) entry which is preliminary data.</text>
</comment>
<sequence length="59" mass="6519">MTVSRRTDGLRKAGVRREELRMREWVGRRRLRSSVSPVTALAVAVAVGVMVVGVLVQLS</sequence>
<evidence type="ECO:0000256" key="1">
    <source>
        <dbReference type="SAM" id="Phobius"/>
    </source>
</evidence>
<evidence type="ECO:0000313" key="2">
    <source>
        <dbReference type="EMBL" id="GAA2723471.1"/>
    </source>
</evidence>
<name>A0ABN3U318_9ACTN</name>
<keyword evidence="3" id="KW-1185">Reference proteome</keyword>
<reference evidence="2 3" key="1">
    <citation type="journal article" date="2019" name="Int. J. Syst. Evol. Microbiol.">
        <title>The Global Catalogue of Microorganisms (GCM) 10K type strain sequencing project: providing services to taxonomists for standard genome sequencing and annotation.</title>
        <authorList>
            <consortium name="The Broad Institute Genomics Platform"/>
            <consortium name="The Broad Institute Genome Sequencing Center for Infectious Disease"/>
            <person name="Wu L."/>
            <person name="Ma J."/>
        </authorList>
    </citation>
    <scope>NUCLEOTIDE SEQUENCE [LARGE SCALE GENOMIC DNA]</scope>
    <source>
        <strain evidence="2 3">JCM 4542</strain>
    </source>
</reference>
<evidence type="ECO:0000313" key="3">
    <source>
        <dbReference type="Proteomes" id="UP001500886"/>
    </source>
</evidence>
<keyword evidence="1" id="KW-0812">Transmembrane</keyword>
<protein>
    <submittedName>
        <fullName evidence="2">Uncharacterized protein</fullName>
    </submittedName>
</protein>
<accession>A0ABN3U318</accession>
<keyword evidence="1" id="KW-1133">Transmembrane helix</keyword>
<proteinExistence type="predicted"/>
<organism evidence="2 3">
    <name type="scientific">Streptomyces luteosporeus</name>
    <dbReference type="NCBI Taxonomy" id="173856"/>
    <lineage>
        <taxon>Bacteria</taxon>
        <taxon>Bacillati</taxon>
        <taxon>Actinomycetota</taxon>
        <taxon>Actinomycetes</taxon>
        <taxon>Kitasatosporales</taxon>
        <taxon>Streptomycetaceae</taxon>
        <taxon>Streptomyces</taxon>
    </lineage>
</organism>
<dbReference type="EMBL" id="BAAASL010000023">
    <property type="protein sequence ID" value="GAA2723471.1"/>
    <property type="molecule type" value="Genomic_DNA"/>
</dbReference>
<gene>
    <name evidence="2" type="ORF">GCM10010315_50900</name>
</gene>
<keyword evidence="1" id="KW-0472">Membrane</keyword>